<evidence type="ECO:0000259" key="6">
    <source>
        <dbReference type="Pfam" id="PF00427"/>
    </source>
</evidence>
<dbReference type="RefSeq" id="WP_049739574.1">
    <property type="nucleotide sequence ID" value="NZ_BJON01000014.1"/>
</dbReference>
<keyword evidence="4" id="KW-0793">Thylakoid</keyword>
<reference evidence="9" key="1">
    <citation type="submission" date="2015-07" db="EMBL/GenBank/DDBJ databases">
        <title>Genome sequencing project for genomic taxonomy and phylogenomics of Bacillus-like bacteria.</title>
        <authorList>
            <person name="Liu B."/>
            <person name="Wang J."/>
            <person name="Zhu Y."/>
            <person name="Liu G."/>
            <person name="Chen Q."/>
            <person name="Chen Z."/>
            <person name="Lan J."/>
            <person name="Che J."/>
            <person name="Ge C."/>
            <person name="Shi H."/>
            <person name="Pan Z."/>
            <person name="Liu X."/>
        </authorList>
    </citation>
    <scope>NUCLEOTIDE SEQUENCE [LARGE SCALE GENOMIC DNA]</scope>
    <source>
        <strain evidence="9">DSM 9887</strain>
    </source>
</reference>
<comment type="subcellular location">
    <subcellularLocation>
        <location evidence="1">Membrane</location>
    </subcellularLocation>
</comment>
<dbReference type="Proteomes" id="UP000319578">
    <property type="component" value="Unassembled WGS sequence"/>
</dbReference>
<dbReference type="InterPro" id="IPR038255">
    <property type="entry name" value="PBS_linker_sf"/>
</dbReference>
<reference evidence="7 10" key="3">
    <citation type="submission" date="2019-06" db="EMBL/GenBank/DDBJ databases">
        <title>Whole genome shotgun sequence of Brevibacillus reuszeri NBRC 15719.</title>
        <authorList>
            <person name="Hosoyama A."/>
            <person name="Uohara A."/>
            <person name="Ohji S."/>
            <person name="Ichikawa N."/>
        </authorList>
    </citation>
    <scope>NUCLEOTIDE SEQUENCE [LARGE SCALE GENOMIC DNA]</scope>
    <source>
        <strain evidence="7 10">NBRC 15719</strain>
    </source>
</reference>
<keyword evidence="3" id="KW-0605">Phycobilisome</keyword>
<evidence type="ECO:0000256" key="5">
    <source>
        <dbReference type="ARBA" id="ARBA00023136"/>
    </source>
</evidence>
<evidence type="ECO:0000256" key="1">
    <source>
        <dbReference type="ARBA" id="ARBA00004370"/>
    </source>
</evidence>
<protein>
    <recommendedName>
        <fullName evidence="6">PBS-linker domain-containing protein</fullName>
    </recommendedName>
</protein>
<proteinExistence type="predicted"/>
<feature type="domain" description="PBS-linker" evidence="6">
    <location>
        <begin position="531"/>
        <end position="645"/>
    </location>
</feature>
<dbReference type="InterPro" id="IPR001297">
    <property type="entry name" value="PBS_linker_dom"/>
</dbReference>
<dbReference type="SUPFAM" id="SSF52266">
    <property type="entry name" value="SGNH hydrolase"/>
    <property type="match status" value="1"/>
</dbReference>
<dbReference type="GO" id="GO:0015979">
    <property type="term" value="P:photosynthesis"/>
    <property type="evidence" value="ECO:0007669"/>
    <property type="project" value="InterPro"/>
</dbReference>
<evidence type="ECO:0000313" key="10">
    <source>
        <dbReference type="Proteomes" id="UP000319578"/>
    </source>
</evidence>
<dbReference type="Pfam" id="PF00427">
    <property type="entry name" value="PBS_linker_poly"/>
    <property type="match status" value="1"/>
</dbReference>
<dbReference type="Gene3D" id="3.40.50.1110">
    <property type="entry name" value="SGNH hydrolase"/>
    <property type="match status" value="1"/>
</dbReference>
<sequence length="945" mass="107504">MKARLKSVQTGKYLQGIFEYDRTSTVLQANGLGFDPMEEYTLLSLDGTDLVHGSKVVIRTGNSYYLHPLNGGGSSVQLSHWGSSEQTFVIERGSPNGGSITSGDIVSLKTEKGKYLTVHSNQKNRLGAEALSAGTNEQFVVEAIETKGAPLNVVAFGDSIVWGQGLYNRDKFTYLTKQWLQVVTERPVELFVFAHSGATIEPSDSNDSFRDKQFAVASEDLTNLWKPIPPGEVNFGYPTIHQQVKSAAVRLPYWHHVSPEMVDLILLDGGINDLGPVTICRPFTSSQWIMDKTAEAGKNAHEMIKTALAKYPNAKIVITDYYQIISQHTSSMLLGFLDWIFSNPSTSSSIPEIAASSQTSSFLPDEGIPDLSPEEMEELYLRELYTKLKEMGSFENLKAKDTIAFGAGKEDQGNLLKAMSENTRLFKDRMNAEMQKIANIFPDRVTVASCRYTDTDAVFAPKSSLWSLSGIQPVDPVWEKRLEDAKKWGKTIGHGLAKTKLASIGHPHVAGAKKYAEGIRLALHRKGWLVETHGLIKRIFQQLLNREATAKELEFFHIQFAQGFTVKDIVRFIGMNDLFRKTIEGLDDRDMVNKIMNAFLGRMPREYDYVRWPYITQSGNWAVTVTEIIESREYHERFGEWKIPSSGRNPVEKGVYVFQYKEREGTVALDCVHEEMNTGTAPLWRHHWTKNWSLVEPFTHRGAHYLLGYKAHSGEVFIDQYTFDYDGTRSLWKHQWTSNWSILQPFPYKDKQYVFGYRERNGDYFIDQINDDMVGTTPIHDGSWTKGWSSVQPFKKGSDVFLFGYRYSDGKYFIDQIKSDMSGFESKCSGKHWTKGWSIVTLFYGADGEVYVFGYRSRDGDYFIDRVNDNLSGTTPVGNGRWTTGWSRISPFYWNGNVYLFGYRSQDGKVFIDKIRDDFQKTENIWSKHWTTGWTTVIPAFMIEE</sequence>
<keyword evidence="5" id="KW-0472">Membrane</keyword>
<evidence type="ECO:0000256" key="2">
    <source>
        <dbReference type="ARBA" id="ARBA00022549"/>
    </source>
</evidence>
<gene>
    <name evidence="8" type="ORF">ADS79_16855</name>
    <name evidence="7" type="ORF">BRE01_36960</name>
</gene>
<dbReference type="Gene3D" id="2.80.10.50">
    <property type="match status" value="1"/>
</dbReference>
<reference evidence="8" key="2">
    <citation type="submission" date="2015-07" db="EMBL/GenBank/DDBJ databases">
        <title>MeaNS - Measles Nucleotide Surveillance Program.</title>
        <authorList>
            <person name="Tran T."/>
            <person name="Druce J."/>
        </authorList>
    </citation>
    <scope>NUCLEOTIDE SEQUENCE</scope>
    <source>
        <strain evidence="8">DSM 9887</strain>
    </source>
</reference>
<dbReference type="STRING" id="54915.ADS79_16855"/>
<dbReference type="InterPro" id="IPR008999">
    <property type="entry name" value="Actin-crosslinking"/>
</dbReference>
<dbReference type="GO" id="GO:0030089">
    <property type="term" value="C:phycobilisome"/>
    <property type="evidence" value="ECO:0007669"/>
    <property type="project" value="UniProtKB-KW"/>
</dbReference>
<dbReference type="CDD" id="cd00229">
    <property type="entry name" value="SGNH_hydrolase"/>
    <property type="match status" value="1"/>
</dbReference>
<keyword evidence="10" id="KW-1185">Reference proteome</keyword>
<comment type="caution">
    <text evidence="8">The sequence shown here is derived from an EMBL/GenBank/DDBJ whole genome shotgun (WGS) entry which is preliminary data.</text>
</comment>
<evidence type="ECO:0000256" key="4">
    <source>
        <dbReference type="ARBA" id="ARBA00023078"/>
    </source>
</evidence>
<accession>A0A0K9YPK0</accession>
<evidence type="ECO:0000256" key="3">
    <source>
        <dbReference type="ARBA" id="ARBA00022738"/>
    </source>
</evidence>
<evidence type="ECO:0000313" key="9">
    <source>
        <dbReference type="Proteomes" id="UP000036834"/>
    </source>
</evidence>
<organism evidence="8 9">
    <name type="scientific">Brevibacillus reuszeri</name>
    <dbReference type="NCBI Taxonomy" id="54915"/>
    <lineage>
        <taxon>Bacteria</taxon>
        <taxon>Bacillati</taxon>
        <taxon>Bacillota</taxon>
        <taxon>Bacilli</taxon>
        <taxon>Bacillales</taxon>
        <taxon>Paenibacillaceae</taxon>
        <taxon>Brevibacillus</taxon>
    </lineage>
</organism>
<dbReference type="InterPro" id="IPR036514">
    <property type="entry name" value="SGNH_hydro_sf"/>
</dbReference>
<dbReference type="AlphaFoldDB" id="A0A0K9YPK0"/>
<dbReference type="CDD" id="cd00257">
    <property type="entry name" value="beta-trefoil_FSCN-like"/>
    <property type="match status" value="1"/>
</dbReference>
<dbReference type="Proteomes" id="UP000036834">
    <property type="component" value="Unassembled WGS sequence"/>
</dbReference>
<evidence type="ECO:0000313" key="8">
    <source>
        <dbReference type="EMBL" id="KNB70577.1"/>
    </source>
</evidence>
<name>A0A0K9YPK0_9BACL</name>
<dbReference type="Gene3D" id="1.10.3130.20">
    <property type="entry name" value="Phycobilisome linker domain"/>
    <property type="match status" value="1"/>
</dbReference>
<dbReference type="EMBL" id="LGIQ01000009">
    <property type="protein sequence ID" value="KNB70577.1"/>
    <property type="molecule type" value="Genomic_DNA"/>
</dbReference>
<dbReference type="EMBL" id="BJON01000014">
    <property type="protein sequence ID" value="GED69994.1"/>
    <property type="molecule type" value="Genomic_DNA"/>
</dbReference>
<dbReference type="SUPFAM" id="SSF50405">
    <property type="entry name" value="Actin-crosslinking proteins"/>
    <property type="match status" value="1"/>
</dbReference>
<evidence type="ECO:0000313" key="7">
    <source>
        <dbReference type="EMBL" id="GED69994.1"/>
    </source>
</evidence>
<dbReference type="PATRIC" id="fig|54915.3.peg.2430"/>
<keyword evidence="2" id="KW-0042">Antenna complex</keyword>